<feature type="compositionally biased region" description="Gly residues" evidence="1">
    <location>
        <begin position="214"/>
        <end position="228"/>
    </location>
</feature>
<sequence length="331" mass="35468">MMFALAVALVACVWTPGVVHAQNDSLVLPNGGKNLHPYTAEAQEYIVLAHNLARGVMTLTEAANMRKLRWDDSLAIEASELVDSCDLKHENKNDKYGQNTIVGGYYVTKNAVDSWLGLWLGQSIVNDIIGDLALFKSNRKSSLLFAETYLVGCASNLCNEVLFTACNYYVNPKTEPSKPTTPPKTTKPPKPTKPTKPTTPTWPSWPMWPFGSGKPSGQGKPSGPGRPYGAGKPTGPVKPTAETNLEYIPGKPCSKCPSIAPLCDSTGRLCTIEEDNDSNDSADPSSTQADDSTAADADDSNDANASVIQRHPTAAAPTPSVSVSRCRSDIR</sequence>
<dbReference type="SMART" id="SM00198">
    <property type="entry name" value="SCP"/>
    <property type="match status" value="1"/>
</dbReference>
<protein>
    <recommendedName>
        <fullName evidence="3">SCP domain-containing protein</fullName>
    </recommendedName>
</protein>
<evidence type="ECO:0000313" key="4">
    <source>
        <dbReference type="EMBL" id="TMW66037.1"/>
    </source>
</evidence>
<dbReference type="InterPro" id="IPR035940">
    <property type="entry name" value="CAP_sf"/>
</dbReference>
<dbReference type="InterPro" id="IPR001283">
    <property type="entry name" value="CRISP-related"/>
</dbReference>
<comment type="caution">
    <text evidence="4">The sequence shown here is derived from an EMBL/GenBank/DDBJ whole genome shotgun (WGS) entry which is preliminary data.</text>
</comment>
<organism evidence="4 5">
    <name type="scientific">Pythium oligandrum</name>
    <name type="common">Mycoparasitic fungus</name>
    <dbReference type="NCBI Taxonomy" id="41045"/>
    <lineage>
        <taxon>Eukaryota</taxon>
        <taxon>Sar</taxon>
        <taxon>Stramenopiles</taxon>
        <taxon>Oomycota</taxon>
        <taxon>Peronosporomycetes</taxon>
        <taxon>Pythiales</taxon>
        <taxon>Pythiaceae</taxon>
        <taxon>Pythium</taxon>
    </lineage>
</organism>
<feature type="compositionally biased region" description="Low complexity" evidence="1">
    <location>
        <begin position="281"/>
        <end position="295"/>
    </location>
</feature>
<dbReference type="OrthoDB" id="337038at2759"/>
<feature type="compositionally biased region" description="Low complexity" evidence="1">
    <location>
        <begin position="195"/>
        <end position="213"/>
    </location>
</feature>
<feature type="region of interest" description="Disordered" evidence="1">
    <location>
        <begin position="270"/>
        <end position="331"/>
    </location>
</feature>
<keyword evidence="2" id="KW-0732">Signal</keyword>
<feature type="compositionally biased region" description="Pro residues" evidence="1">
    <location>
        <begin position="179"/>
        <end position="194"/>
    </location>
</feature>
<dbReference type="InterPro" id="IPR014044">
    <property type="entry name" value="CAP_dom"/>
</dbReference>
<evidence type="ECO:0000313" key="5">
    <source>
        <dbReference type="Proteomes" id="UP000794436"/>
    </source>
</evidence>
<keyword evidence="5" id="KW-1185">Reference proteome</keyword>
<feature type="chain" id="PRO_5035437612" description="SCP domain-containing protein" evidence="2">
    <location>
        <begin position="22"/>
        <end position="331"/>
    </location>
</feature>
<dbReference type="PANTHER" id="PTHR10334">
    <property type="entry name" value="CYSTEINE-RICH SECRETORY PROTEIN-RELATED"/>
    <property type="match status" value="1"/>
</dbReference>
<feature type="region of interest" description="Disordered" evidence="1">
    <location>
        <begin position="174"/>
        <end position="243"/>
    </location>
</feature>
<reference evidence="4" key="1">
    <citation type="submission" date="2019-03" db="EMBL/GenBank/DDBJ databases">
        <title>Long read genome sequence of the mycoparasitic Pythium oligandrum ATCC 38472 isolated from sugarbeet rhizosphere.</title>
        <authorList>
            <person name="Gaulin E."/>
        </authorList>
    </citation>
    <scope>NUCLEOTIDE SEQUENCE</scope>
    <source>
        <strain evidence="4">ATCC 38472_TT</strain>
    </source>
</reference>
<evidence type="ECO:0000256" key="1">
    <source>
        <dbReference type="SAM" id="MobiDB-lite"/>
    </source>
</evidence>
<dbReference type="Proteomes" id="UP000794436">
    <property type="component" value="Unassembled WGS sequence"/>
</dbReference>
<name>A0A8K1CM35_PYTOL</name>
<feature type="domain" description="SCP" evidence="3">
    <location>
        <begin position="41"/>
        <end position="171"/>
    </location>
</feature>
<gene>
    <name evidence="4" type="ORF">Poli38472_003802</name>
</gene>
<dbReference type="Gene3D" id="3.40.33.10">
    <property type="entry name" value="CAP"/>
    <property type="match status" value="1"/>
</dbReference>
<proteinExistence type="predicted"/>
<accession>A0A8K1CM35</accession>
<dbReference type="EMBL" id="SPLM01000036">
    <property type="protein sequence ID" value="TMW66037.1"/>
    <property type="molecule type" value="Genomic_DNA"/>
</dbReference>
<evidence type="ECO:0000259" key="3">
    <source>
        <dbReference type="SMART" id="SM00198"/>
    </source>
</evidence>
<dbReference type="AlphaFoldDB" id="A0A8K1CM35"/>
<dbReference type="CDD" id="cd05380">
    <property type="entry name" value="CAP_euk"/>
    <property type="match status" value="1"/>
</dbReference>
<dbReference type="SUPFAM" id="SSF55797">
    <property type="entry name" value="PR-1-like"/>
    <property type="match status" value="1"/>
</dbReference>
<evidence type="ECO:0000256" key="2">
    <source>
        <dbReference type="SAM" id="SignalP"/>
    </source>
</evidence>
<feature type="signal peptide" evidence="2">
    <location>
        <begin position="1"/>
        <end position="21"/>
    </location>
</feature>
<dbReference type="Pfam" id="PF00188">
    <property type="entry name" value="CAP"/>
    <property type="match status" value="1"/>
</dbReference>